<accession>A0A326U6H9</accession>
<dbReference type="RefSeq" id="WP_111326184.1">
    <property type="nucleotide sequence ID" value="NZ_BIFX01000001.1"/>
</dbReference>
<feature type="region of interest" description="Disordered" evidence="1">
    <location>
        <begin position="20"/>
        <end position="54"/>
    </location>
</feature>
<keyword evidence="4" id="KW-1185">Reference proteome</keyword>
<comment type="caution">
    <text evidence="3">The sequence shown here is derived from an EMBL/GenBank/DDBJ whole genome shotgun (WGS) entry which is preliminary data.</text>
</comment>
<sequence length="180" mass="20083">MSQMEEEKYNMQEEEIEHLLIEGVSLEQDRSVPRVDPQLSSDAEDEDASPDSDVQGACGLFAEAAQDMATAALELSLGRHFACVDYCNQVAEKSAQAVSLLKFGRRVRYDHDLHALGSRVGAPPEILAEMEKLTPFHPEAFYMDTPPEEADEVINAEDAARYVEGARKILRWARNIVLSM</sequence>
<dbReference type="InterPro" id="IPR007842">
    <property type="entry name" value="HEPN_dom"/>
</dbReference>
<organism evidence="3 4">
    <name type="scientific">Thermosporothrix hazakensis</name>
    <dbReference type="NCBI Taxonomy" id="644383"/>
    <lineage>
        <taxon>Bacteria</taxon>
        <taxon>Bacillati</taxon>
        <taxon>Chloroflexota</taxon>
        <taxon>Ktedonobacteria</taxon>
        <taxon>Ktedonobacterales</taxon>
        <taxon>Thermosporotrichaceae</taxon>
        <taxon>Thermosporothrix</taxon>
    </lineage>
</organism>
<dbReference type="PROSITE" id="PS50910">
    <property type="entry name" value="HEPN"/>
    <property type="match status" value="1"/>
</dbReference>
<feature type="domain" description="HEPN" evidence="2">
    <location>
        <begin position="61"/>
        <end position="169"/>
    </location>
</feature>
<dbReference type="EMBL" id="QKUF01000043">
    <property type="protein sequence ID" value="PZW19738.1"/>
    <property type="molecule type" value="Genomic_DNA"/>
</dbReference>
<proteinExistence type="predicted"/>
<evidence type="ECO:0000313" key="3">
    <source>
        <dbReference type="EMBL" id="PZW19738.1"/>
    </source>
</evidence>
<dbReference type="Proteomes" id="UP000248806">
    <property type="component" value="Unassembled WGS sequence"/>
</dbReference>
<evidence type="ECO:0000259" key="2">
    <source>
        <dbReference type="PROSITE" id="PS50910"/>
    </source>
</evidence>
<name>A0A326U6H9_THEHA</name>
<dbReference type="SUPFAM" id="SSF81593">
    <property type="entry name" value="Nucleotidyltransferase substrate binding subunit/domain"/>
    <property type="match status" value="1"/>
</dbReference>
<protein>
    <submittedName>
        <fullName evidence="3">HEPN domain-containing protein</fullName>
    </submittedName>
</protein>
<evidence type="ECO:0000256" key="1">
    <source>
        <dbReference type="SAM" id="MobiDB-lite"/>
    </source>
</evidence>
<dbReference type="Pfam" id="PF05168">
    <property type="entry name" value="HEPN"/>
    <property type="match status" value="1"/>
</dbReference>
<dbReference type="Gene3D" id="1.20.120.330">
    <property type="entry name" value="Nucleotidyltransferases domain 2"/>
    <property type="match status" value="1"/>
</dbReference>
<reference evidence="3 4" key="1">
    <citation type="submission" date="2018-06" db="EMBL/GenBank/DDBJ databases">
        <title>Genomic Encyclopedia of Archaeal and Bacterial Type Strains, Phase II (KMG-II): from individual species to whole genera.</title>
        <authorList>
            <person name="Goeker M."/>
        </authorList>
    </citation>
    <scope>NUCLEOTIDE SEQUENCE [LARGE SCALE GENOMIC DNA]</scope>
    <source>
        <strain evidence="3 4">ATCC BAA-1881</strain>
    </source>
</reference>
<dbReference type="AlphaFoldDB" id="A0A326U6H9"/>
<dbReference type="OrthoDB" id="157144at2"/>
<gene>
    <name evidence="3" type="ORF">EI42_05966</name>
</gene>
<evidence type="ECO:0000313" key="4">
    <source>
        <dbReference type="Proteomes" id="UP000248806"/>
    </source>
</evidence>